<dbReference type="GO" id="GO:0005886">
    <property type="term" value="C:plasma membrane"/>
    <property type="evidence" value="ECO:0007669"/>
    <property type="project" value="UniProtKB-SubCell"/>
</dbReference>
<feature type="transmembrane region" description="Helical" evidence="7">
    <location>
        <begin position="70"/>
        <end position="91"/>
    </location>
</feature>
<dbReference type="InterPro" id="IPR051393">
    <property type="entry name" value="ABC_transporter_permease"/>
</dbReference>
<dbReference type="PANTHER" id="PTHR30193">
    <property type="entry name" value="ABC TRANSPORTER PERMEASE PROTEIN"/>
    <property type="match status" value="1"/>
</dbReference>
<reference evidence="9 10" key="1">
    <citation type="journal article" date="2009" name="Int. J. Syst. Evol. Microbiol.">
        <title>Paenibacillus contaminans sp. nov., isolated from a contaminated laboratory plate.</title>
        <authorList>
            <person name="Chou J.H."/>
            <person name="Lee J.H."/>
            <person name="Lin M.C."/>
            <person name="Chang P.S."/>
            <person name="Arun A.B."/>
            <person name="Young C.C."/>
            <person name="Chen W.M."/>
        </authorList>
    </citation>
    <scope>NUCLEOTIDE SEQUENCE [LARGE SCALE GENOMIC DNA]</scope>
    <source>
        <strain evidence="9 10">CKOBP-6</strain>
    </source>
</reference>
<dbReference type="GO" id="GO:0055085">
    <property type="term" value="P:transmembrane transport"/>
    <property type="evidence" value="ECO:0007669"/>
    <property type="project" value="InterPro"/>
</dbReference>
<feature type="transmembrane region" description="Helical" evidence="7">
    <location>
        <begin position="199"/>
        <end position="221"/>
    </location>
</feature>
<evidence type="ECO:0000259" key="8">
    <source>
        <dbReference type="PROSITE" id="PS50928"/>
    </source>
</evidence>
<dbReference type="PANTHER" id="PTHR30193:SF41">
    <property type="entry name" value="DIACETYLCHITOBIOSE UPTAKE SYSTEM PERMEASE PROTEIN NGCF"/>
    <property type="match status" value="1"/>
</dbReference>
<dbReference type="Pfam" id="PF00528">
    <property type="entry name" value="BPD_transp_1"/>
    <property type="match status" value="1"/>
</dbReference>
<dbReference type="RefSeq" id="WP_113034007.1">
    <property type="nucleotide sequence ID" value="NZ_QMFB01000018.1"/>
</dbReference>
<comment type="subcellular location">
    <subcellularLocation>
        <location evidence="1 7">Cell membrane</location>
        <topology evidence="1 7">Multi-pass membrane protein</topology>
    </subcellularLocation>
</comment>
<dbReference type="OrthoDB" id="5174895at2"/>
<protein>
    <recommendedName>
        <fullName evidence="8">ABC transmembrane type-1 domain-containing protein</fullName>
    </recommendedName>
</protein>
<comment type="caution">
    <text evidence="9">The sequence shown here is derived from an EMBL/GenBank/DDBJ whole genome shotgun (WGS) entry which is preliminary data.</text>
</comment>
<evidence type="ECO:0000256" key="4">
    <source>
        <dbReference type="ARBA" id="ARBA00022692"/>
    </source>
</evidence>
<feature type="transmembrane region" description="Helical" evidence="7">
    <location>
        <begin position="12"/>
        <end position="36"/>
    </location>
</feature>
<feature type="domain" description="ABC transmembrane type-1" evidence="8">
    <location>
        <begin position="66"/>
        <end position="280"/>
    </location>
</feature>
<dbReference type="SUPFAM" id="SSF160964">
    <property type="entry name" value="MalF N-terminal region-like"/>
    <property type="match status" value="1"/>
</dbReference>
<dbReference type="InterPro" id="IPR000515">
    <property type="entry name" value="MetI-like"/>
</dbReference>
<dbReference type="Gene3D" id="1.10.3720.10">
    <property type="entry name" value="MetI-like"/>
    <property type="match status" value="1"/>
</dbReference>
<evidence type="ECO:0000256" key="3">
    <source>
        <dbReference type="ARBA" id="ARBA00022475"/>
    </source>
</evidence>
<keyword evidence="4 7" id="KW-0812">Transmembrane</keyword>
<evidence type="ECO:0000256" key="7">
    <source>
        <dbReference type="RuleBase" id="RU363032"/>
    </source>
</evidence>
<dbReference type="PROSITE" id="PS50928">
    <property type="entry name" value="ABC_TM1"/>
    <property type="match status" value="1"/>
</dbReference>
<dbReference type="Proteomes" id="UP000250369">
    <property type="component" value="Unassembled WGS sequence"/>
</dbReference>
<proteinExistence type="inferred from homology"/>
<keyword evidence="3" id="KW-1003">Cell membrane</keyword>
<evidence type="ECO:0000256" key="2">
    <source>
        <dbReference type="ARBA" id="ARBA00022448"/>
    </source>
</evidence>
<organism evidence="9 10">
    <name type="scientific">Paenibacillus contaminans</name>
    <dbReference type="NCBI Taxonomy" id="450362"/>
    <lineage>
        <taxon>Bacteria</taxon>
        <taxon>Bacillati</taxon>
        <taxon>Bacillota</taxon>
        <taxon>Bacilli</taxon>
        <taxon>Bacillales</taxon>
        <taxon>Paenibacillaceae</taxon>
        <taxon>Paenibacillus</taxon>
    </lineage>
</organism>
<keyword evidence="2 7" id="KW-0813">Transport</keyword>
<feature type="transmembrane region" description="Helical" evidence="7">
    <location>
        <begin position="103"/>
        <end position="123"/>
    </location>
</feature>
<evidence type="ECO:0000256" key="5">
    <source>
        <dbReference type="ARBA" id="ARBA00022989"/>
    </source>
</evidence>
<keyword evidence="6 7" id="KW-0472">Membrane</keyword>
<gene>
    <name evidence="9" type="ORF">DQG23_26275</name>
</gene>
<keyword evidence="5 7" id="KW-1133">Transmembrane helix</keyword>
<dbReference type="SUPFAM" id="SSF161098">
    <property type="entry name" value="MetI-like"/>
    <property type="match status" value="1"/>
</dbReference>
<name>A0A329MDH0_9BACL</name>
<feature type="transmembrane region" description="Helical" evidence="7">
    <location>
        <begin position="259"/>
        <end position="283"/>
    </location>
</feature>
<keyword evidence="10" id="KW-1185">Reference proteome</keyword>
<accession>A0A329MDH0</accession>
<evidence type="ECO:0000256" key="1">
    <source>
        <dbReference type="ARBA" id="ARBA00004651"/>
    </source>
</evidence>
<dbReference type="InterPro" id="IPR035906">
    <property type="entry name" value="MetI-like_sf"/>
</dbReference>
<comment type="similarity">
    <text evidence="7">Belongs to the binding-protein-dependent transport system permease family.</text>
</comment>
<evidence type="ECO:0000313" key="10">
    <source>
        <dbReference type="Proteomes" id="UP000250369"/>
    </source>
</evidence>
<evidence type="ECO:0000256" key="6">
    <source>
        <dbReference type="ARBA" id="ARBA00023136"/>
    </source>
</evidence>
<evidence type="ECO:0000313" key="9">
    <source>
        <dbReference type="EMBL" id="RAV17642.1"/>
    </source>
</evidence>
<feature type="transmembrane region" description="Helical" evidence="7">
    <location>
        <begin position="153"/>
        <end position="178"/>
    </location>
</feature>
<dbReference type="EMBL" id="QMFB01000018">
    <property type="protein sequence ID" value="RAV17642.1"/>
    <property type="molecule type" value="Genomic_DNA"/>
</dbReference>
<dbReference type="CDD" id="cd06261">
    <property type="entry name" value="TM_PBP2"/>
    <property type="match status" value="1"/>
</dbReference>
<sequence length="293" mass="32746">MQKKMFMTGVIFILPITVILGVFLFFPIFQSIYYSFTDWKGVGAYKFIGLDNYIDIFKSDDFTKALNRTLFIGVATACLANVFGLLLAILLDQKLKTKTLLRSLFYIPNIIPIVVAAFVWRYMLDANTGLVNVTLSKIFGEKQTIPWIDSPDYVVYSLIFITVWQMMGPIIIVYLAALQGVPHEIKEAAMIDGSSRWRQFFSITLPMIAPGITVSVLIGLANGIRIFDLPFALTGGGPAYSSETLAIRIYRYAFQSTEFAHGMAASFVLTAVALIITIFFVSLSRKYEEGAHS</sequence>
<dbReference type="AlphaFoldDB" id="A0A329MDH0"/>